<dbReference type="Proteomes" id="UP001190700">
    <property type="component" value="Unassembled WGS sequence"/>
</dbReference>
<keyword evidence="3" id="KW-1185">Reference proteome</keyword>
<dbReference type="AlphaFoldDB" id="A0AAE0F7E7"/>
<feature type="region of interest" description="Disordered" evidence="1">
    <location>
        <begin position="1"/>
        <end position="23"/>
    </location>
</feature>
<name>A0AAE0F7E7_9CHLO</name>
<comment type="caution">
    <text evidence="2">The sequence shown here is derived from an EMBL/GenBank/DDBJ whole genome shotgun (WGS) entry which is preliminary data.</text>
</comment>
<protein>
    <submittedName>
        <fullName evidence="2">Uncharacterized protein</fullName>
    </submittedName>
</protein>
<evidence type="ECO:0000313" key="2">
    <source>
        <dbReference type="EMBL" id="KAK3254558.1"/>
    </source>
</evidence>
<evidence type="ECO:0000256" key="1">
    <source>
        <dbReference type="SAM" id="MobiDB-lite"/>
    </source>
</evidence>
<gene>
    <name evidence="2" type="ORF">CYMTET_36229</name>
</gene>
<sequence>MNRMTSIKPMHEEEDPTFDPEPVRRADLQKKSVATLQNEPLYAIALSFTLQLRSLRQLSLSFALNFRSPLASPALSLTLQLAALWRHCFSFCHFHPVLSGAIALASHSISQPLWRHCSSALTLNSQPAPRLSIARPPWEMAFGVCTQLDKLKAKMAKAAQKATDALSKSKLPTWQARKFKEDMVVVEQRLSDMAHLISTTHIGSSCPMLEESYLFQSAPLPLTREKLTEFARQVCELLHIMQGVSAYVTEFDVSTPELSAVLSI</sequence>
<organism evidence="2 3">
    <name type="scientific">Cymbomonas tetramitiformis</name>
    <dbReference type="NCBI Taxonomy" id="36881"/>
    <lineage>
        <taxon>Eukaryota</taxon>
        <taxon>Viridiplantae</taxon>
        <taxon>Chlorophyta</taxon>
        <taxon>Pyramimonadophyceae</taxon>
        <taxon>Pyramimonadales</taxon>
        <taxon>Pyramimonadaceae</taxon>
        <taxon>Cymbomonas</taxon>
    </lineage>
</organism>
<dbReference type="EMBL" id="LGRX02023425">
    <property type="protein sequence ID" value="KAK3254558.1"/>
    <property type="molecule type" value="Genomic_DNA"/>
</dbReference>
<accession>A0AAE0F7E7</accession>
<reference evidence="2 3" key="1">
    <citation type="journal article" date="2015" name="Genome Biol. Evol.">
        <title>Comparative Genomics of a Bacterivorous Green Alga Reveals Evolutionary Causalities and Consequences of Phago-Mixotrophic Mode of Nutrition.</title>
        <authorList>
            <person name="Burns J.A."/>
            <person name="Paasch A."/>
            <person name="Narechania A."/>
            <person name="Kim E."/>
        </authorList>
    </citation>
    <scope>NUCLEOTIDE SEQUENCE [LARGE SCALE GENOMIC DNA]</scope>
    <source>
        <strain evidence="2 3">PLY_AMNH</strain>
    </source>
</reference>
<proteinExistence type="predicted"/>
<evidence type="ECO:0000313" key="3">
    <source>
        <dbReference type="Proteomes" id="UP001190700"/>
    </source>
</evidence>